<dbReference type="GO" id="GO:0051604">
    <property type="term" value="P:protein maturation"/>
    <property type="evidence" value="ECO:0007669"/>
    <property type="project" value="TreeGrafter"/>
</dbReference>
<dbReference type="RefSeq" id="WP_013129921.1">
    <property type="nucleotide sequence ID" value="NC_014160.1"/>
</dbReference>
<dbReference type="Gene3D" id="3.90.650.10">
    <property type="entry name" value="PurM-like C-terminal domain"/>
    <property type="match status" value="1"/>
</dbReference>
<dbReference type="InterPro" id="IPR010918">
    <property type="entry name" value="PurM-like_C_dom"/>
</dbReference>
<dbReference type="eggNOG" id="arCOG00636">
    <property type="taxonomic scope" value="Archaea"/>
</dbReference>
<comment type="similarity">
    <text evidence="1">Belongs to the HypE family.</text>
</comment>
<dbReference type="Proteomes" id="UP000002376">
    <property type="component" value="Chromosome"/>
</dbReference>
<dbReference type="STRING" id="633148.Tagg_1059"/>
<dbReference type="GeneID" id="9166090"/>
<proteinExistence type="inferred from homology"/>
<accession>D5U2H8</accession>
<sequence length="333" mass="36356">MVLRTGKLEWDTMTRLIGKLPVKDPDLVLGPSQGEDAGVVRLGDGFMVTHSDPITTGVQHAGYLAVHVAANDLAVRGVQPRWFLPTILVSPESTMGELEKIFMEMSRALEEINGVVVGGHTEVTPGLHRTIIVMTAIGYTKGRVIMTRDARPGDVVVAIGRIGGEGAGVLAWDWEGKLLEKNVPVEYIRNAKNYIYDISVVKVALGLRDFVNAMHDVTEGGLIQAVRELAVASRKRVVIDASQISLDPVVDMIVSSIGLDPLKILSSGCIIATLPRTKLEMAKRVAVDSNKEFNIIGWVEDSGKPEVLLRKGRETISINSDVVDEIYKVWELF</sequence>
<dbReference type="SUPFAM" id="SSF56042">
    <property type="entry name" value="PurM C-terminal domain-like"/>
    <property type="match status" value="1"/>
</dbReference>
<dbReference type="InterPro" id="IPR016188">
    <property type="entry name" value="PurM-like_N"/>
</dbReference>
<dbReference type="InterPro" id="IPR036676">
    <property type="entry name" value="PurM-like_C_sf"/>
</dbReference>
<organism evidence="4 5">
    <name type="scientific">Thermosphaera aggregans (strain DSM 11486 / M11TL)</name>
    <dbReference type="NCBI Taxonomy" id="633148"/>
    <lineage>
        <taxon>Archaea</taxon>
        <taxon>Thermoproteota</taxon>
        <taxon>Thermoprotei</taxon>
        <taxon>Desulfurococcales</taxon>
        <taxon>Desulfurococcaceae</taxon>
        <taxon>Thermosphaera</taxon>
    </lineage>
</organism>
<evidence type="ECO:0000313" key="4">
    <source>
        <dbReference type="EMBL" id="ADG91328.1"/>
    </source>
</evidence>
<keyword evidence="5" id="KW-1185">Reference proteome</keyword>
<dbReference type="InterPro" id="IPR011854">
    <property type="entry name" value="HypE"/>
</dbReference>
<dbReference type="PIRSF" id="PIRSF005644">
    <property type="entry name" value="Hdrgns_mtr_HypE"/>
    <property type="match status" value="1"/>
</dbReference>
<feature type="domain" description="PurM-like C-terminal" evidence="3">
    <location>
        <begin position="151"/>
        <end position="307"/>
    </location>
</feature>
<evidence type="ECO:0000259" key="2">
    <source>
        <dbReference type="Pfam" id="PF00586"/>
    </source>
</evidence>
<feature type="domain" description="PurM-like N-terminal" evidence="2">
    <location>
        <begin position="34"/>
        <end position="139"/>
    </location>
</feature>
<dbReference type="InterPro" id="IPR036921">
    <property type="entry name" value="PurM-like_N_sf"/>
</dbReference>
<dbReference type="Gene3D" id="3.30.1330.10">
    <property type="entry name" value="PurM-like, N-terminal domain"/>
    <property type="match status" value="1"/>
</dbReference>
<evidence type="ECO:0000256" key="1">
    <source>
        <dbReference type="ARBA" id="ARBA00006243"/>
    </source>
</evidence>
<name>D5U2H8_THEAM</name>
<dbReference type="OrthoDB" id="31494at2157"/>
<reference key="3">
    <citation type="submission" date="2010-02" db="EMBL/GenBank/DDBJ databases">
        <title>Complete genome sequence of Thermosphaera aggregans type strain (M11TL).</title>
        <authorList>
            <consortium name="US DOE Joint Genome Institute (JGI-PGF)"/>
            <person name="Spring S."/>
            <person name="Lapidus A."/>
            <person name="Munk C."/>
            <person name="Schroeder M."/>
            <person name="Glavina Del Rio T."/>
            <person name="Tice H."/>
            <person name="Copeland A."/>
            <person name="Cheng J.-F."/>
            <person name="Lucas S."/>
            <person name="Chen F."/>
            <person name="Nolan M."/>
            <person name="Bruce D."/>
            <person name="Goodwin L."/>
            <person name="Pitluck S."/>
            <person name="Ivanova N."/>
            <person name="Mavromatis K."/>
            <person name="Ovchinnikova G."/>
            <person name="Pati A."/>
            <person name="Chen A."/>
            <person name="Palaniappan K."/>
            <person name="Land M."/>
            <person name="Hauser L."/>
            <person name="Chang Y.-J."/>
            <person name="Jeffries C.C."/>
            <person name="Brettin T."/>
            <person name="Detter J.C."/>
            <person name="Tapia R."/>
            <person name="Han C."/>
            <person name="Chain P."/>
            <person name="Heimerl T."/>
            <person name="Weik F."/>
            <person name="Goker M."/>
            <person name="Rachel R."/>
            <person name="Bristow J."/>
            <person name="Eisen J.A."/>
            <person name="Markowitz V."/>
            <person name="Hugenholtz P."/>
            <person name="Kyrpides N.C."/>
            <person name="Klenk H.-P."/>
        </authorList>
    </citation>
    <scope>NUCLEOTIDE SEQUENCE</scope>
    <source>
        <strain>DSM 11486</strain>
    </source>
</reference>
<dbReference type="EMBL" id="CP001939">
    <property type="protein sequence ID" value="ADG91328.1"/>
    <property type="molecule type" value="Genomic_DNA"/>
</dbReference>
<gene>
    <name evidence="4" type="ordered locus">Tagg_1059</name>
</gene>
<reference evidence="4 5" key="1">
    <citation type="journal article" date="2010" name="Stand. Genomic Sci.">
        <title>Complete genome sequence of Thermosphaera aggregans type strain (M11TL).</title>
        <authorList>
            <person name="Spring S."/>
            <person name="Rachel R."/>
            <person name="Lapidus A."/>
            <person name="Davenport K."/>
            <person name="Tice H."/>
            <person name="Copeland A."/>
            <person name="Cheng J.F."/>
            <person name="Lucas S."/>
            <person name="Chen F."/>
            <person name="Nolan M."/>
            <person name="Bruce D."/>
            <person name="Goodwin L."/>
            <person name="Pitluck S."/>
            <person name="Ivanova N."/>
            <person name="Mavromatis K."/>
            <person name="Ovchinnikova G."/>
            <person name="Pati A."/>
            <person name="Chen A."/>
            <person name="Palaniappan K."/>
            <person name="Land M."/>
            <person name="Hauser L."/>
            <person name="Chang Y.J."/>
            <person name="Jeffries C.C."/>
            <person name="Brettin T."/>
            <person name="Detter J.C."/>
            <person name="Tapia R."/>
            <person name="Han C."/>
            <person name="Heimerl T."/>
            <person name="Weikl F."/>
            <person name="Brambilla E."/>
            <person name="Goker M."/>
            <person name="Bristow J."/>
            <person name="Eisen J.A."/>
            <person name="Markowitz V."/>
            <person name="Hugenholtz P."/>
            <person name="Kyrpides N.C."/>
            <person name="Klenk H.P."/>
        </authorList>
    </citation>
    <scope>NUCLEOTIDE SEQUENCE [LARGE SCALE GENOMIC DNA]</scope>
    <source>
        <strain evidence="5">DSM 11486 / M11TL</strain>
    </source>
</reference>
<dbReference type="SUPFAM" id="SSF55326">
    <property type="entry name" value="PurM N-terminal domain-like"/>
    <property type="match status" value="1"/>
</dbReference>
<reference evidence="5" key="2">
    <citation type="journal article" date="2010" name="Stand. Genomic Sci.">
        <title>Complete genome sequence of Thermosphaera aggregans type strain (M11TLT).</title>
        <authorList>
            <person name="Spring S."/>
            <person name="Rachel R."/>
            <person name="Lapidus A."/>
            <person name="Davenport K."/>
            <person name="Tice H."/>
            <person name="Copeland A."/>
            <person name="Cheng J.-F."/>
            <person name="Lucas S."/>
            <person name="Chen F."/>
            <person name="Nolan M."/>
            <person name="Bruce D."/>
            <person name="Goodwin L."/>
            <person name="Pitluck S."/>
            <person name="Ivanova N."/>
            <person name="Mavromatis K."/>
            <person name="Ovchinnikova G."/>
            <person name="Pati A."/>
            <person name="Chen A."/>
            <person name="Palaniappan K."/>
            <person name="Land M."/>
            <person name="Hauser L."/>
            <person name="Chang Y.-J."/>
            <person name="Jeffries C.C."/>
            <person name="Brettin T."/>
            <person name="Detter J.C."/>
            <person name="Tapia R."/>
            <person name="Han C."/>
            <person name="Heimerl T."/>
            <person name="Weikl F."/>
            <person name="Brambilla E."/>
            <person name="Goker M."/>
            <person name="Bristow J."/>
            <person name="Eisen J.A."/>
            <person name="Markowitz V."/>
            <person name="Hugenholtz P."/>
            <person name="Kyrpides N.C."/>
            <person name="Klenk H.-P."/>
        </authorList>
    </citation>
    <scope>NUCLEOTIDE SEQUENCE [LARGE SCALE GENOMIC DNA]</scope>
    <source>
        <strain evidence="5">DSM 11486 / M11TL</strain>
    </source>
</reference>
<dbReference type="PANTHER" id="PTHR30303:SF4">
    <property type="entry name" value="HYDROGENASE EXPRESSION_FORMATION PROTEIN HYPE"/>
    <property type="match status" value="1"/>
</dbReference>
<dbReference type="Pfam" id="PF00586">
    <property type="entry name" value="AIRS"/>
    <property type="match status" value="1"/>
</dbReference>
<dbReference type="AlphaFoldDB" id="D5U2H8"/>
<evidence type="ECO:0000313" key="5">
    <source>
        <dbReference type="Proteomes" id="UP000002376"/>
    </source>
</evidence>
<dbReference type="Pfam" id="PF02769">
    <property type="entry name" value="AIRS_C"/>
    <property type="match status" value="1"/>
</dbReference>
<evidence type="ECO:0000259" key="3">
    <source>
        <dbReference type="Pfam" id="PF02769"/>
    </source>
</evidence>
<dbReference type="HOGENOM" id="CLU_041631_0_0_2"/>
<protein>
    <submittedName>
        <fullName evidence="4">AIR synthase related protein</fullName>
    </submittedName>
</protein>
<dbReference type="KEGG" id="tag:Tagg_1059"/>
<dbReference type="PANTHER" id="PTHR30303">
    <property type="entry name" value="HYDROGENASE ISOENZYMES FORMATION PROTEIN HYPE"/>
    <property type="match status" value="1"/>
</dbReference>